<feature type="compositionally biased region" description="Polar residues" evidence="1">
    <location>
        <begin position="8"/>
        <end position="21"/>
    </location>
</feature>
<gene>
    <name evidence="2" type="ORF">T03_15527</name>
</gene>
<feature type="region of interest" description="Disordered" evidence="1">
    <location>
        <begin position="1"/>
        <end position="44"/>
    </location>
</feature>
<organism evidence="2 3">
    <name type="scientific">Trichinella britovi</name>
    <name type="common">Parasitic roundworm</name>
    <dbReference type="NCBI Taxonomy" id="45882"/>
    <lineage>
        <taxon>Eukaryota</taxon>
        <taxon>Metazoa</taxon>
        <taxon>Ecdysozoa</taxon>
        <taxon>Nematoda</taxon>
        <taxon>Enoplea</taxon>
        <taxon>Dorylaimia</taxon>
        <taxon>Trichinellida</taxon>
        <taxon>Trichinellidae</taxon>
        <taxon>Trichinella</taxon>
    </lineage>
</organism>
<proteinExistence type="predicted"/>
<keyword evidence="3" id="KW-1185">Reference proteome</keyword>
<reference evidence="2 3" key="1">
    <citation type="submission" date="2015-01" db="EMBL/GenBank/DDBJ databases">
        <title>Evolution of Trichinella species and genotypes.</title>
        <authorList>
            <person name="Korhonen P.K."/>
            <person name="Edoardo P."/>
            <person name="Giuseppe L.R."/>
            <person name="Gasser R.B."/>
        </authorList>
    </citation>
    <scope>NUCLEOTIDE SEQUENCE [LARGE SCALE GENOMIC DNA]</scope>
    <source>
        <strain evidence="2">ISS120</strain>
    </source>
</reference>
<sequence length="102" mass="12087">MRLAAGVNCQSASSRVEQPTETGYRKHKKSVSLPRSKKQRKKMRPNYKQFNSILHRYYVPFLYQKKYFCPAATERAQIKTAQRCFLSTLKFELFVQEVETNF</sequence>
<dbReference type="EMBL" id="JYDI01000085">
    <property type="protein sequence ID" value="KRY53472.1"/>
    <property type="molecule type" value="Genomic_DNA"/>
</dbReference>
<comment type="caution">
    <text evidence="2">The sequence shown here is derived from an EMBL/GenBank/DDBJ whole genome shotgun (WGS) entry which is preliminary data.</text>
</comment>
<protein>
    <submittedName>
        <fullName evidence="2">Uncharacterized protein</fullName>
    </submittedName>
</protein>
<evidence type="ECO:0000313" key="2">
    <source>
        <dbReference type="EMBL" id="KRY53472.1"/>
    </source>
</evidence>
<feature type="compositionally biased region" description="Basic residues" evidence="1">
    <location>
        <begin position="25"/>
        <end position="44"/>
    </location>
</feature>
<name>A0A0V1CVZ2_TRIBR</name>
<evidence type="ECO:0000256" key="1">
    <source>
        <dbReference type="SAM" id="MobiDB-lite"/>
    </source>
</evidence>
<dbReference type="AlphaFoldDB" id="A0A0V1CVZ2"/>
<evidence type="ECO:0000313" key="3">
    <source>
        <dbReference type="Proteomes" id="UP000054653"/>
    </source>
</evidence>
<accession>A0A0V1CVZ2</accession>
<dbReference type="Proteomes" id="UP000054653">
    <property type="component" value="Unassembled WGS sequence"/>
</dbReference>